<dbReference type="Proteomes" id="UP001215598">
    <property type="component" value="Unassembled WGS sequence"/>
</dbReference>
<gene>
    <name evidence="2" type="ORF">B0H16DRAFT_1600936</name>
</gene>
<name>A0AAD7HKN0_9AGAR</name>
<feature type="compositionally biased region" description="Basic residues" evidence="1">
    <location>
        <begin position="288"/>
        <end position="297"/>
    </location>
</feature>
<accession>A0AAD7HKN0</accession>
<sequence length="406" mass="44606">MLKHSTRFDDLTKSQTATLMSEFEAAKAQRKKVVQPCPSHAAAAHEVTTWENRIDSEIAALWERTGALALLVIGRSDVANTLKLGIYGVPDALDYFTQVMHCTPNQFCLKFDHYGVNRVAVGLEVGYATLRKETTAMITDHLESKISKKVHMKYNNYDSMLTEYGYELIGSPQDIPFQAPSNLATVDKLRPLRDALVADTFRWEPMLDAHRAEHAAKVAAGAAGTVKKKKERSDKGKTRDEAAALREKRKLDDGDGEDGGKKKRAKHTDLSGYTEEESAAHVREREARKKRQQRVRKRGVEYVSADGGGPARKRKKAEEGGGGDEGGDSESGGEGEEAPVKKKAKLPGRGRGCGIVSRATISHSDAEYAPAKEKGKAKPAAQEEEDEESSDPDVPRSTLPHQQKMP</sequence>
<feature type="compositionally biased region" description="Basic and acidic residues" evidence="1">
    <location>
        <begin position="364"/>
        <end position="376"/>
    </location>
</feature>
<evidence type="ECO:0000256" key="1">
    <source>
        <dbReference type="SAM" id="MobiDB-lite"/>
    </source>
</evidence>
<comment type="caution">
    <text evidence="2">The sequence shown here is derived from an EMBL/GenBank/DDBJ whole genome shotgun (WGS) entry which is preliminary data.</text>
</comment>
<evidence type="ECO:0000313" key="2">
    <source>
        <dbReference type="EMBL" id="KAJ7722195.1"/>
    </source>
</evidence>
<feature type="compositionally biased region" description="Acidic residues" evidence="1">
    <location>
        <begin position="321"/>
        <end position="337"/>
    </location>
</feature>
<feature type="region of interest" description="Disordered" evidence="1">
    <location>
        <begin position="217"/>
        <end position="406"/>
    </location>
</feature>
<keyword evidence="3" id="KW-1185">Reference proteome</keyword>
<feature type="compositionally biased region" description="Basic and acidic residues" evidence="1">
    <location>
        <begin position="231"/>
        <end position="253"/>
    </location>
</feature>
<organism evidence="2 3">
    <name type="scientific">Mycena metata</name>
    <dbReference type="NCBI Taxonomy" id="1033252"/>
    <lineage>
        <taxon>Eukaryota</taxon>
        <taxon>Fungi</taxon>
        <taxon>Dikarya</taxon>
        <taxon>Basidiomycota</taxon>
        <taxon>Agaricomycotina</taxon>
        <taxon>Agaricomycetes</taxon>
        <taxon>Agaricomycetidae</taxon>
        <taxon>Agaricales</taxon>
        <taxon>Marasmiineae</taxon>
        <taxon>Mycenaceae</taxon>
        <taxon>Mycena</taxon>
    </lineage>
</organism>
<evidence type="ECO:0000313" key="3">
    <source>
        <dbReference type="Proteomes" id="UP001215598"/>
    </source>
</evidence>
<reference evidence="2" key="1">
    <citation type="submission" date="2023-03" db="EMBL/GenBank/DDBJ databases">
        <title>Massive genome expansion in bonnet fungi (Mycena s.s.) driven by repeated elements and novel gene families across ecological guilds.</title>
        <authorList>
            <consortium name="Lawrence Berkeley National Laboratory"/>
            <person name="Harder C.B."/>
            <person name="Miyauchi S."/>
            <person name="Viragh M."/>
            <person name="Kuo A."/>
            <person name="Thoen E."/>
            <person name="Andreopoulos B."/>
            <person name="Lu D."/>
            <person name="Skrede I."/>
            <person name="Drula E."/>
            <person name="Henrissat B."/>
            <person name="Morin E."/>
            <person name="Kohler A."/>
            <person name="Barry K."/>
            <person name="LaButti K."/>
            <person name="Morin E."/>
            <person name="Salamov A."/>
            <person name="Lipzen A."/>
            <person name="Mereny Z."/>
            <person name="Hegedus B."/>
            <person name="Baldrian P."/>
            <person name="Stursova M."/>
            <person name="Weitz H."/>
            <person name="Taylor A."/>
            <person name="Grigoriev I.V."/>
            <person name="Nagy L.G."/>
            <person name="Martin F."/>
            <person name="Kauserud H."/>
        </authorList>
    </citation>
    <scope>NUCLEOTIDE SEQUENCE</scope>
    <source>
        <strain evidence="2">CBHHK182m</strain>
    </source>
</reference>
<proteinExistence type="predicted"/>
<feature type="compositionally biased region" description="Acidic residues" evidence="1">
    <location>
        <begin position="382"/>
        <end position="391"/>
    </location>
</feature>
<dbReference type="AlphaFoldDB" id="A0AAD7HKN0"/>
<dbReference type="EMBL" id="JARKIB010000222">
    <property type="protein sequence ID" value="KAJ7722195.1"/>
    <property type="molecule type" value="Genomic_DNA"/>
</dbReference>
<feature type="compositionally biased region" description="Basic and acidic residues" evidence="1">
    <location>
        <begin position="278"/>
        <end position="287"/>
    </location>
</feature>
<protein>
    <submittedName>
        <fullName evidence="2">Uncharacterized protein</fullName>
    </submittedName>
</protein>